<dbReference type="EMBL" id="OA888277">
    <property type="protein sequence ID" value="CAD7283835.1"/>
    <property type="molecule type" value="Genomic_DNA"/>
</dbReference>
<feature type="compositionally biased region" description="Low complexity" evidence="1">
    <location>
        <begin position="133"/>
        <end position="142"/>
    </location>
</feature>
<feature type="compositionally biased region" description="Low complexity" evidence="1">
    <location>
        <begin position="344"/>
        <end position="354"/>
    </location>
</feature>
<dbReference type="EMBL" id="CAJPEX010006240">
    <property type="protein sequence ID" value="CAG0923987.1"/>
    <property type="molecule type" value="Genomic_DNA"/>
</dbReference>
<feature type="region of interest" description="Disordered" evidence="1">
    <location>
        <begin position="431"/>
        <end position="503"/>
    </location>
</feature>
<feature type="compositionally biased region" description="Low complexity" evidence="1">
    <location>
        <begin position="431"/>
        <end position="443"/>
    </location>
</feature>
<evidence type="ECO:0000313" key="2">
    <source>
        <dbReference type="EMBL" id="CAD7283835.1"/>
    </source>
</evidence>
<accession>A0A7R9BYB3</accession>
<gene>
    <name evidence="2" type="ORF">NMOB1V02_LOCUS11445</name>
</gene>
<proteinExistence type="predicted"/>
<feature type="region of interest" description="Disordered" evidence="1">
    <location>
        <begin position="253"/>
        <end position="354"/>
    </location>
</feature>
<protein>
    <submittedName>
        <fullName evidence="2">Uncharacterized protein</fullName>
    </submittedName>
</protein>
<keyword evidence="3" id="KW-1185">Reference proteome</keyword>
<feature type="non-terminal residue" evidence="2">
    <location>
        <position position="1"/>
    </location>
</feature>
<organism evidence="2">
    <name type="scientific">Notodromas monacha</name>
    <dbReference type="NCBI Taxonomy" id="399045"/>
    <lineage>
        <taxon>Eukaryota</taxon>
        <taxon>Metazoa</taxon>
        <taxon>Ecdysozoa</taxon>
        <taxon>Arthropoda</taxon>
        <taxon>Crustacea</taxon>
        <taxon>Oligostraca</taxon>
        <taxon>Ostracoda</taxon>
        <taxon>Podocopa</taxon>
        <taxon>Podocopida</taxon>
        <taxon>Cypridocopina</taxon>
        <taxon>Cypridoidea</taxon>
        <taxon>Cyprididae</taxon>
        <taxon>Notodromas</taxon>
    </lineage>
</organism>
<dbReference type="AlphaFoldDB" id="A0A7R9BYB3"/>
<dbReference type="Proteomes" id="UP000678499">
    <property type="component" value="Unassembled WGS sequence"/>
</dbReference>
<feature type="region of interest" description="Disordered" evidence="1">
    <location>
        <begin position="115"/>
        <end position="142"/>
    </location>
</feature>
<name>A0A7R9BYB3_9CRUS</name>
<sequence>MLLLISGNSSDARKSLFDDFESSPLEEASFATLAAKMSRDDTKQAFGSDYADTFPSREQTESAVFKIRTTGDETLSKSLKSTTTGSSLFDARTDEAHKLSQFGFSLDKNADHASFSTFPSSENHKTYKKPSRKSSSQTKSSLFDSSASASSTITRSVYANPNFPSKDLFRSSYFSDRDKYETKDPMEYLVTGIPQSPRRDFSVDYFLDEGDERRELQSGTFDKVYYQYPPHDDGLKLGQKPRKIPNFKAWDGDRYEYKGQPTVGEESGESSPASDDFRGSQWSDSGRQSRRPQPPIVASVNRDKGAVIHITLNQIPAKKPDRPSGKSIPSSAKDEAAAPPAAPPATTVAPAVTPTPSFQGYHGMAGSDMMMMNPLMSGFSHMMGGYGAAGSNGGYLILPQNSPKGGHYPVPPLVIPIPPFYQGHNHIHSTTTAATPTTGPPSAMDTVPSTTPADDTPSRDEHSVILIGPPVSRDIPQMPAYRSAPNSDDSGESMDTWRPVGPP</sequence>
<evidence type="ECO:0000313" key="3">
    <source>
        <dbReference type="Proteomes" id="UP000678499"/>
    </source>
</evidence>
<evidence type="ECO:0000256" key="1">
    <source>
        <dbReference type="SAM" id="MobiDB-lite"/>
    </source>
</evidence>
<reference evidence="2" key="1">
    <citation type="submission" date="2020-11" db="EMBL/GenBank/DDBJ databases">
        <authorList>
            <person name="Tran Van P."/>
        </authorList>
    </citation>
    <scope>NUCLEOTIDE SEQUENCE</scope>
</reference>